<comment type="similarity">
    <text evidence="1 4">Belongs to the prolyl-tRNA editing family. YbaK/EbsC subfamily.</text>
</comment>
<dbReference type="InterPro" id="IPR004369">
    <property type="entry name" value="Prolyl-tRNA_editing_YbaK/EbsC"/>
</dbReference>
<organism evidence="6 7">
    <name type="scientific">Thioalkalicoccus limnaeus</name>
    <dbReference type="NCBI Taxonomy" id="120681"/>
    <lineage>
        <taxon>Bacteria</taxon>
        <taxon>Pseudomonadati</taxon>
        <taxon>Pseudomonadota</taxon>
        <taxon>Gammaproteobacteria</taxon>
        <taxon>Chromatiales</taxon>
        <taxon>Chromatiaceae</taxon>
        <taxon>Thioalkalicoccus</taxon>
    </lineage>
</organism>
<dbReference type="RefSeq" id="WP_369667654.1">
    <property type="nucleotide sequence ID" value="NZ_JBDKXB010000018.1"/>
</dbReference>
<protein>
    <recommendedName>
        <fullName evidence="4">Cys-tRNA(Pro)/Cys-tRNA(Cys) deacylase</fullName>
        <ecNumber evidence="4">4.2.-.-</ecNumber>
    </recommendedName>
</protein>
<name>A0ABV4BFF4_9GAMM</name>
<dbReference type="SUPFAM" id="SSF55826">
    <property type="entry name" value="YbaK/ProRS associated domain"/>
    <property type="match status" value="1"/>
</dbReference>
<dbReference type="Gene3D" id="3.90.960.10">
    <property type="entry name" value="YbaK/aminoacyl-tRNA synthetase-associated domain"/>
    <property type="match status" value="1"/>
</dbReference>
<comment type="caution">
    <text evidence="6">The sequence shown here is derived from an EMBL/GenBank/DDBJ whole genome shotgun (WGS) entry which is preliminary data.</text>
</comment>
<feature type="domain" description="YbaK/aminoacyl-tRNA synthetase-associated" evidence="5">
    <location>
        <begin position="37"/>
        <end position="146"/>
    </location>
</feature>
<accession>A0ABV4BFF4</accession>
<keyword evidence="7" id="KW-1185">Reference proteome</keyword>
<sequence length="163" mass="17903">MGRIREPVTPAVRALRAAGVHFEGYSYRYIDGGGTGQVARELGIDEHLVIKTLIMEDDRAHPMVVLMHGDQQVSTQRLARGIDARWVTLCTPEVAQRHSGYQVGGTSPFGLRRTMPVYAQRSIAALERFYINGGKRGFILCLPTAEALAVLAATPLEMAQPSR</sequence>
<dbReference type="Proteomes" id="UP001564408">
    <property type="component" value="Unassembled WGS sequence"/>
</dbReference>
<dbReference type="EC" id="4.2.-.-" evidence="4"/>
<reference evidence="6 7" key="1">
    <citation type="submission" date="2024-05" db="EMBL/GenBank/DDBJ databases">
        <title>Genome Sequence and Characterization of the New Strain Purple Sulfur Bacterium of Genus Thioalkalicoccus.</title>
        <authorList>
            <person name="Bryantseva I.A."/>
            <person name="Kyndt J.A."/>
            <person name="Imhoff J.F."/>
        </authorList>
    </citation>
    <scope>NUCLEOTIDE SEQUENCE [LARGE SCALE GENOMIC DNA]</scope>
    <source>
        <strain evidence="6 7">Um2</strain>
    </source>
</reference>
<evidence type="ECO:0000313" key="6">
    <source>
        <dbReference type="EMBL" id="MEY6433271.1"/>
    </source>
</evidence>
<dbReference type="PIRSF" id="PIRSF006181">
    <property type="entry name" value="EbsC_YbaK"/>
    <property type="match status" value="1"/>
</dbReference>
<keyword evidence="3 4" id="KW-0456">Lyase</keyword>
<proteinExistence type="inferred from homology"/>
<evidence type="ECO:0000256" key="4">
    <source>
        <dbReference type="PIRNR" id="PIRNR006181"/>
    </source>
</evidence>
<dbReference type="PANTHER" id="PTHR30411">
    <property type="entry name" value="CYTOPLASMIC PROTEIN"/>
    <property type="match status" value="1"/>
</dbReference>
<keyword evidence="2 4" id="KW-0648">Protein biosynthesis</keyword>
<gene>
    <name evidence="6" type="ORF">ABC977_12750</name>
</gene>
<evidence type="ECO:0000256" key="2">
    <source>
        <dbReference type="ARBA" id="ARBA00022917"/>
    </source>
</evidence>
<evidence type="ECO:0000256" key="1">
    <source>
        <dbReference type="ARBA" id="ARBA00009798"/>
    </source>
</evidence>
<evidence type="ECO:0000259" key="5">
    <source>
        <dbReference type="Pfam" id="PF04073"/>
    </source>
</evidence>
<dbReference type="EMBL" id="JBDKXB010000018">
    <property type="protein sequence ID" value="MEY6433271.1"/>
    <property type="molecule type" value="Genomic_DNA"/>
</dbReference>
<dbReference type="InterPro" id="IPR007214">
    <property type="entry name" value="YbaK/aa-tRNA-synth-assoc-dom"/>
</dbReference>
<dbReference type="Pfam" id="PF04073">
    <property type="entry name" value="tRNA_edit"/>
    <property type="match status" value="1"/>
</dbReference>
<evidence type="ECO:0000256" key="3">
    <source>
        <dbReference type="ARBA" id="ARBA00023239"/>
    </source>
</evidence>
<dbReference type="PANTHER" id="PTHR30411:SF0">
    <property type="entry name" value="CYS-TRNA(PRO)_CYS-TRNA(CYS) DEACYLASE YBAK"/>
    <property type="match status" value="1"/>
</dbReference>
<evidence type="ECO:0000313" key="7">
    <source>
        <dbReference type="Proteomes" id="UP001564408"/>
    </source>
</evidence>
<dbReference type="InterPro" id="IPR036754">
    <property type="entry name" value="YbaK/aa-tRNA-synt-asso_dom_sf"/>
</dbReference>